<dbReference type="RefSeq" id="WP_002853307.1">
    <property type="nucleotide sequence ID" value="NZ_JAJFOM010000001.1"/>
</dbReference>
<evidence type="ECO:0000313" key="1">
    <source>
        <dbReference type="EMBL" id="EGC01170.1"/>
    </source>
</evidence>
<dbReference type="eggNOG" id="ENOG50324XX">
    <property type="taxonomic scope" value="Bacteria"/>
</dbReference>
<dbReference type="EMBL" id="ADKM02000134">
    <property type="protein sequence ID" value="EGC01170.1"/>
    <property type="molecule type" value="Genomic_DNA"/>
</dbReference>
<dbReference type="OrthoDB" id="2427445at2"/>
<name>E9SHJ7_RUMAL</name>
<dbReference type="Proteomes" id="UP000004259">
    <property type="component" value="Unassembled WGS sequence"/>
</dbReference>
<protein>
    <submittedName>
        <fullName evidence="1">Uncharacterized protein</fullName>
    </submittedName>
</protein>
<accession>E9SHJ7</accession>
<dbReference type="AlphaFoldDB" id="E9SHJ7"/>
<reference evidence="1 2" key="1">
    <citation type="submission" date="2011-02" db="EMBL/GenBank/DDBJ databases">
        <authorList>
            <person name="Nelson K.E."/>
            <person name="Sutton G."/>
            <person name="Torralba M."/>
            <person name="Durkin S."/>
            <person name="Harkins D."/>
            <person name="Montgomery R."/>
            <person name="Ziemer C."/>
            <person name="Klaassens E."/>
            <person name="Ocuiv P."/>
            <person name="Morrison M."/>
        </authorList>
    </citation>
    <scope>NUCLEOTIDE SEQUENCE [LARGE SCALE GENOMIC DNA]</scope>
    <source>
        <strain evidence="1 2">8</strain>
    </source>
</reference>
<evidence type="ECO:0000313" key="2">
    <source>
        <dbReference type="Proteomes" id="UP000004259"/>
    </source>
</evidence>
<proteinExistence type="predicted"/>
<organism evidence="1 2">
    <name type="scientific">Ruminococcus albus 8</name>
    <dbReference type="NCBI Taxonomy" id="246199"/>
    <lineage>
        <taxon>Bacteria</taxon>
        <taxon>Bacillati</taxon>
        <taxon>Bacillota</taxon>
        <taxon>Clostridia</taxon>
        <taxon>Eubacteriales</taxon>
        <taxon>Oscillospiraceae</taxon>
        <taxon>Ruminococcus</taxon>
    </lineage>
</organism>
<dbReference type="STRING" id="246199.CUS_6931"/>
<keyword evidence="2" id="KW-1185">Reference proteome</keyword>
<gene>
    <name evidence="1" type="ORF">CUS_6931</name>
</gene>
<sequence length="122" mass="14227">MKNRKKYLKRRARLRRLINEGFEFETGYVCEVCGEKLYDFPTYDARGCLKCGGWAEDVCGDPDCPMCGKRPASPLGVYFESRQTAAHALCRKRSLQDNYFHKSNGAVKHRKRRLQYKKILNN</sequence>
<comment type="caution">
    <text evidence="1">The sequence shown here is derived from an EMBL/GenBank/DDBJ whole genome shotgun (WGS) entry which is preliminary data.</text>
</comment>